<dbReference type="CDD" id="cd06577">
    <property type="entry name" value="PASTA_pknB"/>
    <property type="match status" value="1"/>
</dbReference>
<dbReference type="InterPro" id="IPR023346">
    <property type="entry name" value="Lysozyme-like_dom_sf"/>
</dbReference>
<feature type="compositionally biased region" description="Pro residues" evidence="9">
    <location>
        <begin position="807"/>
        <end position="841"/>
    </location>
</feature>
<dbReference type="InterPro" id="IPR012338">
    <property type="entry name" value="Beta-lactam/transpept-like"/>
</dbReference>
<dbReference type="Pfam" id="PF00912">
    <property type="entry name" value="Transgly"/>
    <property type="match status" value="1"/>
</dbReference>
<comment type="catalytic activity">
    <reaction evidence="8">
        <text>[GlcNAc-(1-&gt;4)-Mur2Ac(oyl-L-Ala-gamma-D-Glu-L-Lys-D-Ala-D-Ala)](n)-di-trans,octa-cis-undecaprenyl diphosphate + beta-D-GlcNAc-(1-&gt;4)-Mur2Ac(oyl-L-Ala-gamma-D-Glu-L-Lys-D-Ala-D-Ala)-di-trans,octa-cis-undecaprenyl diphosphate = [GlcNAc-(1-&gt;4)-Mur2Ac(oyl-L-Ala-gamma-D-Glu-L-Lys-D-Ala-D-Ala)](n+1)-di-trans,octa-cis-undecaprenyl diphosphate + di-trans,octa-cis-undecaprenyl diphosphate + H(+)</text>
        <dbReference type="Rhea" id="RHEA:23708"/>
        <dbReference type="Rhea" id="RHEA-COMP:9602"/>
        <dbReference type="Rhea" id="RHEA-COMP:9603"/>
        <dbReference type="ChEBI" id="CHEBI:15378"/>
        <dbReference type="ChEBI" id="CHEBI:58405"/>
        <dbReference type="ChEBI" id="CHEBI:60033"/>
        <dbReference type="ChEBI" id="CHEBI:78435"/>
        <dbReference type="EC" id="2.4.99.28"/>
    </reaction>
</comment>
<evidence type="ECO:0000313" key="14">
    <source>
        <dbReference type="Proteomes" id="UP000297318"/>
    </source>
</evidence>
<dbReference type="GO" id="GO:0009252">
    <property type="term" value="P:peptidoglycan biosynthetic process"/>
    <property type="evidence" value="ECO:0007669"/>
    <property type="project" value="TreeGrafter"/>
</dbReference>
<dbReference type="InterPro" id="IPR001264">
    <property type="entry name" value="Glyco_trans_51"/>
</dbReference>
<feature type="domain" description="Penicillin-binding protein transpeptidase" evidence="10">
    <location>
        <begin position="394"/>
        <end position="684"/>
    </location>
</feature>
<feature type="domain" description="Glycosyl transferase family 51" evidence="11">
    <location>
        <begin position="80"/>
        <end position="276"/>
    </location>
</feature>
<dbReference type="Pfam" id="PF00905">
    <property type="entry name" value="Transpeptidase"/>
    <property type="match status" value="1"/>
</dbReference>
<keyword evidence="1" id="KW-0121">Carboxypeptidase</keyword>
<dbReference type="AlphaFoldDB" id="A0A4Z1E3R8"/>
<evidence type="ECO:0000256" key="1">
    <source>
        <dbReference type="ARBA" id="ARBA00022645"/>
    </source>
</evidence>
<dbReference type="SUPFAM" id="SSF56601">
    <property type="entry name" value="beta-lactamase/transpeptidase-like"/>
    <property type="match status" value="1"/>
</dbReference>
<name>A0A4Z1E3R8_9MICO</name>
<dbReference type="InterPro" id="IPR001460">
    <property type="entry name" value="PCN-bd_Tpept"/>
</dbReference>
<evidence type="ECO:0000256" key="9">
    <source>
        <dbReference type="SAM" id="MobiDB-lite"/>
    </source>
</evidence>
<dbReference type="Gene3D" id="3.40.710.10">
    <property type="entry name" value="DD-peptidase/beta-lactamase superfamily"/>
    <property type="match status" value="1"/>
</dbReference>
<proteinExistence type="predicted"/>
<evidence type="ECO:0000256" key="3">
    <source>
        <dbReference type="ARBA" id="ARBA00022676"/>
    </source>
</evidence>
<dbReference type="InterPro" id="IPR036950">
    <property type="entry name" value="PBP_transglycosylase"/>
</dbReference>
<dbReference type="GO" id="GO:0009002">
    <property type="term" value="F:serine-type D-Ala-D-Ala carboxypeptidase activity"/>
    <property type="evidence" value="ECO:0007669"/>
    <property type="project" value="UniProtKB-EC"/>
</dbReference>
<evidence type="ECO:0000259" key="11">
    <source>
        <dbReference type="Pfam" id="PF00912"/>
    </source>
</evidence>
<dbReference type="InterPro" id="IPR005543">
    <property type="entry name" value="PASTA_dom"/>
</dbReference>
<accession>A0A4Z1E3R8</accession>
<evidence type="ECO:0000256" key="5">
    <source>
        <dbReference type="ARBA" id="ARBA00022801"/>
    </source>
</evidence>
<dbReference type="EMBL" id="RHPJ01000001">
    <property type="protein sequence ID" value="TGO06576.1"/>
    <property type="molecule type" value="Genomic_DNA"/>
</dbReference>
<sequence>MASAPRAPRHSVNVFQAVALLMGFLLVAAAGGVLTAGLLMPAVAAVGSTSNAAQQLFDDLPTELQIAPPSEKSQILASDGSLLATFFVENRVVVPLEGGISPNLRNAVIATEDRRFYEHGGVDPEGLARAVLQTASGNTQGASTLTQQYVKNVLIEEGRVSGDEDAIEAAREADGAEGISRKLREMKLAISLEKVYDKDQILEGYLNIAQFSVNNYGAEAASQFYFGHGAAEMTPAEAALVAGVTKSPGLYDPTRGTPDDGYRTATDRRDTVLVQMRDQGYITPEDFDVAVATPVADMLNITPTPVGCSTAGISAYFCEYVTNVLLKDGYFGEDVAAARNALRRGGYTIRTTIDPARQQQAYDSLTAQIPENDPSYNSPRASDRSDVHGISGAISTVEPGTGNVVAMVQNTSYGDATPESPRATKLNFNVDRAYGGGDGFQTGSTFKAFVLAQWLIDGKSLNQNINAADGQVFPRNSWNISCSPASAADYPPRNLEPGGGTMSVLRATEGSVNTAYVNMANQMDLCALRDTTSKMGVHVGTGVIDPDLLPPNSGSRALYEEQAGADILAIPSMALGSNTIAPLTMNAAFATFAANGVYCEPRSVTGITDRDGTEIPVPEPQCSQALDPEIAAGVNYALQSVVQRGTATGAQIGRPAAGKTGTANDDYHAWFIGYTPQLSTAVWMGHSEGDLPMVRTTLNGRYNSQIYGGRIPAPIWGDYMAKATEGMEVVGFPDAQERQVFGDRVAVPGVVGQSVGGATTTLERAGFSVSVGEGRYSANVSPGNVAEASPGGRVAPGSRITIYPSLGPEPAPAPTPDPNAPPDPNQPAQPGQPEPPGGGNG</sequence>
<dbReference type="Pfam" id="PF03793">
    <property type="entry name" value="PASTA"/>
    <property type="match status" value="1"/>
</dbReference>
<dbReference type="Gene3D" id="3.30.10.20">
    <property type="match status" value="1"/>
</dbReference>
<evidence type="ECO:0000259" key="12">
    <source>
        <dbReference type="Pfam" id="PF03793"/>
    </source>
</evidence>
<dbReference type="Gene3D" id="1.10.3810.10">
    <property type="entry name" value="Biosynthetic peptidoglycan transglycosylase-like"/>
    <property type="match status" value="1"/>
</dbReference>
<organism evidence="13 14">
    <name type="scientific">Serinibacter arcticus</name>
    <dbReference type="NCBI Taxonomy" id="1655435"/>
    <lineage>
        <taxon>Bacteria</taxon>
        <taxon>Bacillati</taxon>
        <taxon>Actinomycetota</taxon>
        <taxon>Actinomycetes</taxon>
        <taxon>Micrococcales</taxon>
        <taxon>Beutenbergiaceae</taxon>
        <taxon>Serinibacter</taxon>
    </lineage>
</organism>
<feature type="domain" description="PASTA" evidence="12">
    <location>
        <begin position="745"/>
        <end position="803"/>
    </location>
</feature>
<keyword evidence="2" id="KW-0645">Protease</keyword>
<reference evidence="13 14" key="1">
    <citation type="submission" date="2018-11" db="EMBL/GenBank/DDBJ databases">
        <title>Complete genome sequencing of the Actinobacteria Serinibacter sp. K3-2.</title>
        <authorList>
            <person name="Rakitin A.L."/>
            <person name="Beletsky A.V."/>
            <person name="Mardanov A.V."/>
            <person name="Ravin N.V."/>
            <person name="Gromova A.S."/>
            <person name="Filippova S.N."/>
            <person name="Gal'Chenko V.F."/>
        </authorList>
    </citation>
    <scope>NUCLEOTIDE SEQUENCE [LARGE SCALE GENOMIC DNA]</scope>
    <source>
        <strain evidence="13 14">K3-2</strain>
    </source>
</reference>
<dbReference type="GO" id="GO:0008658">
    <property type="term" value="F:penicillin binding"/>
    <property type="evidence" value="ECO:0007669"/>
    <property type="project" value="InterPro"/>
</dbReference>
<keyword evidence="6" id="KW-0511">Multifunctional enzyme</keyword>
<evidence type="ECO:0000313" key="13">
    <source>
        <dbReference type="EMBL" id="TGO06576.1"/>
    </source>
</evidence>
<keyword evidence="14" id="KW-1185">Reference proteome</keyword>
<dbReference type="GO" id="GO:0008955">
    <property type="term" value="F:peptidoglycan glycosyltransferase activity"/>
    <property type="evidence" value="ECO:0007669"/>
    <property type="project" value="UniProtKB-EC"/>
</dbReference>
<comment type="catalytic activity">
    <reaction evidence="7">
        <text>Preferential cleavage: (Ac)2-L-Lys-D-Ala-|-D-Ala. Also transpeptidation of peptidyl-alanyl moieties that are N-acyl substituents of D-alanine.</text>
        <dbReference type="EC" id="3.4.16.4"/>
    </reaction>
</comment>
<gene>
    <name evidence="13" type="ORF">SERN_0768</name>
</gene>
<evidence type="ECO:0000256" key="6">
    <source>
        <dbReference type="ARBA" id="ARBA00023268"/>
    </source>
</evidence>
<dbReference type="PANTHER" id="PTHR32282">
    <property type="entry name" value="BINDING PROTEIN TRANSPEPTIDASE, PUTATIVE-RELATED"/>
    <property type="match status" value="1"/>
</dbReference>
<keyword evidence="5" id="KW-0378">Hydrolase</keyword>
<dbReference type="InterPro" id="IPR050396">
    <property type="entry name" value="Glycosyltr_51/Transpeptidase"/>
</dbReference>
<dbReference type="OrthoDB" id="9766909at2"/>
<evidence type="ECO:0000256" key="2">
    <source>
        <dbReference type="ARBA" id="ARBA00022670"/>
    </source>
</evidence>
<dbReference type="SUPFAM" id="SSF53955">
    <property type="entry name" value="Lysozyme-like"/>
    <property type="match status" value="1"/>
</dbReference>
<evidence type="ECO:0000259" key="10">
    <source>
        <dbReference type="Pfam" id="PF00905"/>
    </source>
</evidence>
<dbReference type="PANTHER" id="PTHR32282:SF33">
    <property type="entry name" value="PEPTIDOGLYCAN GLYCOSYLTRANSFERASE"/>
    <property type="match status" value="1"/>
</dbReference>
<evidence type="ECO:0000256" key="8">
    <source>
        <dbReference type="ARBA" id="ARBA00049902"/>
    </source>
</evidence>
<keyword evidence="3" id="KW-0328">Glycosyltransferase</keyword>
<dbReference type="GO" id="GO:0006508">
    <property type="term" value="P:proteolysis"/>
    <property type="evidence" value="ECO:0007669"/>
    <property type="project" value="UniProtKB-KW"/>
</dbReference>
<feature type="region of interest" description="Disordered" evidence="9">
    <location>
        <begin position="779"/>
        <end position="841"/>
    </location>
</feature>
<protein>
    <submittedName>
        <fullName evidence="13">Multimodular transpeptidase-transglycosylase</fullName>
    </submittedName>
</protein>
<dbReference type="RefSeq" id="WP_135848749.1">
    <property type="nucleotide sequence ID" value="NZ_RHPJ01000001.1"/>
</dbReference>
<dbReference type="GO" id="GO:0030288">
    <property type="term" value="C:outer membrane-bounded periplasmic space"/>
    <property type="evidence" value="ECO:0007669"/>
    <property type="project" value="TreeGrafter"/>
</dbReference>
<comment type="caution">
    <text evidence="13">The sequence shown here is derived from an EMBL/GenBank/DDBJ whole genome shotgun (WGS) entry which is preliminary data.</text>
</comment>
<evidence type="ECO:0000256" key="4">
    <source>
        <dbReference type="ARBA" id="ARBA00022679"/>
    </source>
</evidence>
<dbReference type="Proteomes" id="UP000297318">
    <property type="component" value="Unassembled WGS sequence"/>
</dbReference>
<keyword evidence="4" id="KW-0808">Transferase</keyword>
<evidence type="ECO:0000256" key="7">
    <source>
        <dbReference type="ARBA" id="ARBA00034000"/>
    </source>
</evidence>